<dbReference type="EMBL" id="JAABOA010001662">
    <property type="protein sequence ID" value="KAF9581114.1"/>
    <property type="molecule type" value="Genomic_DNA"/>
</dbReference>
<dbReference type="NCBIfam" id="TIGR00750">
    <property type="entry name" value="lao"/>
    <property type="match status" value="1"/>
</dbReference>
<dbReference type="SUPFAM" id="SSF52540">
    <property type="entry name" value="P-loop containing nucleoside triphosphate hydrolases"/>
    <property type="match status" value="1"/>
</dbReference>
<dbReference type="Gene3D" id="1.20.5.170">
    <property type="match status" value="1"/>
</dbReference>
<dbReference type="OrthoDB" id="1476984at2759"/>
<gene>
    <name evidence="3" type="ORF">BGW38_001988</name>
</gene>
<comment type="similarity">
    <text evidence="1">Belongs to the SIMIBI class G3E GTPase family. ArgK/MeaB subfamily.</text>
</comment>
<dbReference type="Gene3D" id="3.40.50.300">
    <property type="entry name" value="P-loop containing nucleotide triphosphate hydrolases"/>
    <property type="match status" value="1"/>
</dbReference>
<sequence>MLAPAASTARIAALRSTSSAVGRSALLRSHSTPSCVIPLFRRSFASLQQDISSAEPIARRRDDSVDGLFEGLLEGDRYALARAITLVESTTSKHRAQAQELLSKILEREAALASEQSTTLASVGPLKGGDGETSETIPLKRIASLSSDKNQKRLTGNAAMAAAASATSSSSSSSSSSNTATSQESPAIRLGKSFRIGLSGPPGVGKSTFIEAFGMYLVSLGHKVSVLAVDPSSARTGGSILGDKTRMTELSRDDNAYVRPSPSRGTLAAGYDICLVETVGVGQSETMVADIVDMFVLLVPPAGGDELQGMKKGIMELSDLVIVNKSDGALVDSARYAQIEYTSALKFVKAITEHWKARVIRVSSMGGPETGIQNAWETMKEYFDIMESTGELQKKRGEQRQIWMWRQVKSELMDLLNEDTQVRSMSKELEVKVLRNEMMSGAAAHLIVEKFMKSMTAS</sequence>
<protein>
    <recommendedName>
        <fullName evidence="5">LAO/AO transport system kinase</fullName>
    </recommendedName>
</protein>
<dbReference type="Proteomes" id="UP000780801">
    <property type="component" value="Unassembled WGS sequence"/>
</dbReference>
<evidence type="ECO:0008006" key="5">
    <source>
        <dbReference type="Google" id="ProtNLM"/>
    </source>
</evidence>
<comment type="caution">
    <text evidence="3">The sequence shown here is derived from an EMBL/GenBank/DDBJ whole genome shotgun (WGS) entry which is preliminary data.</text>
</comment>
<dbReference type="GO" id="GO:0005525">
    <property type="term" value="F:GTP binding"/>
    <property type="evidence" value="ECO:0007669"/>
    <property type="project" value="InterPro"/>
</dbReference>
<keyword evidence="4" id="KW-1185">Reference proteome</keyword>
<feature type="region of interest" description="Disordered" evidence="2">
    <location>
        <begin position="166"/>
        <end position="186"/>
    </location>
</feature>
<feature type="region of interest" description="Disordered" evidence="2">
    <location>
        <begin position="116"/>
        <end position="139"/>
    </location>
</feature>
<dbReference type="Pfam" id="PF03308">
    <property type="entry name" value="MeaB"/>
    <property type="match status" value="1"/>
</dbReference>
<feature type="compositionally biased region" description="Low complexity" evidence="2">
    <location>
        <begin position="166"/>
        <end position="182"/>
    </location>
</feature>
<evidence type="ECO:0000256" key="2">
    <source>
        <dbReference type="SAM" id="MobiDB-lite"/>
    </source>
</evidence>
<dbReference type="PANTHER" id="PTHR23408">
    <property type="entry name" value="METHYLMALONYL-COA MUTASE"/>
    <property type="match status" value="1"/>
</dbReference>
<dbReference type="InterPro" id="IPR027417">
    <property type="entry name" value="P-loop_NTPase"/>
</dbReference>
<evidence type="ECO:0000313" key="4">
    <source>
        <dbReference type="Proteomes" id="UP000780801"/>
    </source>
</evidence>
<proteinExistence type="inferred from homology"/>
<dbReference type="Gene3D" id="1.10.287.130">
    <property type="match status" value="1"/>
</dbReference>
<reference evidence="3" key="1">
    <citation type="journal article" date="2020" name="Fungal Divers.">
        <title>Resolving the Mortierellaceae phylogeny through synthesis of multi-gene phylogenetics and phylogenomics.</title>
        <authorList>
            <person name="Vandepol N."/>
            <person name="Liber J."/>
            <person name="Desiro A."/>
            <person name="Na H."/>
            <person name="Kennedy M."/>
            <person name="Barry K."/>
            <person name="Grigoriev I.V."/>
            <person name="Miller A.N."/>
            <person name="O'Donnell K."/>
            <person name="Stajich J.E."/>
            <person name="Bonito G."/>
        </authorList>
    </citation>
    <scope>NUCLEOTIDE SEQUENCE</scope>
    <source>
        <strain evidence="3">KOD1015</strain>
    </source>
</reference>
<dbReference type="PANTHER" id="PTHR23408:SF3">
    <property type="entry name" value="METHYLMALONIC ACIDURIA TYPE A PROTEIN, MITOCHONDRIAL"/>
    <property type="match status" value="1"/>
</dbReference>
<evidence type="ECO:0000256" key="1">
    <source>
        <dbReference type="ARBA" id="ARBA00009625"/>
    </source>
</evidence>
<dbReference type="GO" id="GO:0003924">
    <property type="term" value="F:GTPase activity"/>
    <property type="evidence" value="ECO:0007669"/>
    <property type="project" value="InterPro"/>
</dbReference>
<organism evidence="3 4">
    <name type="scientific">Lunasporangiospora selenospora</name>
    <dbReference type="NCBI Taxonomy" id="979761"/>
    <lineage>
        <taxon>Eukaryota</taxon>
        <taxon>Fungi</taxon>
        <taxon>Fungi incertae sedis</taxon>
        <taxon>Mucoromycota</taxon>
        <taxon>Mortierellomycotina</taxon>
        <taxon>Mortierellomycetes</taxon>
        <taxon>Mortierellales</taxon>
        <taxon>Mortierellaceae</taxon>
        <taxon>Lunasporangiospora</taxon>
    </lineage>
</organism>
<dbReference type="GO" id="GO:0005737">
    <property type="term" value="C:cytoplasm"/>
    <property type="evidence" value="ECO:0007669"/>
    <property type="project" value="TreeGrafter"/>
</dbReference>
<dbReference type="CDD" id="cd03114">
    <property type="entry name" value="MMAA-like"/>
    <property type="match status" value="1"/>
</dbReference>
<dbReference type="AlphaFoldDB" id="A0A9P6FTD4"/>
<name>A0A9P6FTD4_9FUNG</name>
<dbReference type="InterPro" id="IPR005129">
    <property type="entry name" value="GTPase_ArgK"/>
</dbReference>
<evidence type="ECO:0000313" key="3">
    <source>
        <dbReference type="EMBL" id="KAF9581114.1"/>
    </source>
</evidence>
<accession>A0A9P6FTD4</accession>